<dbReference type="InterPro" id="IPR006553">
    <property type="entry name" value="Leu-rich_rpt_Cys-con_subtyp"/>
</dbReference>
<dbReference type="InterPro" id="IPR057207">
    <property type="entry name" value="FBXL15_LRR"/>
</dbReference>
<dbReference type="FunFam" id="3.80.10.10:FF:000451">
    <property type="entry name" value="EIN3-binding F-box protein 1"/>
    <property type="match status" value="1"/>
</dbReference>
<dbReference type="Pfam" id="PF12937">
    <property type="entry name" value="F-box-like"/>
    <property type="match status" value="1"/>
</dbReference>
<feature type="non-terminal residue" evidence="7">
    <location>
        <position position="1"/>
    </location>
</feature>
<evidence type="ECO:0000256" key="2">
    <source>
        <dbReference type="ARBA" id="ARBA00004906"/>
    </source>
</evidence>
<dbReference type="SMART" id="SM00367">
    <property type="entry name" value="LRR_CC"/>
    <property type="match status" value="12"/>
</dbReference>
<dbReference type="CDD" id="cd22159">
    <property type="entry name" value="F-box_AtTIR1-like"/>
    <property type="match status" value="1"/>
</dbReference>
<keyword evidence="3" id="KW-0936">Ethylene signaling pathway</keyword>
<dbReference type="SUPFAM" id="SSF81383">
    <property type="entry name" value="F-box domain"/>
    <property type="match status" value="1"/>
</dbReference>
<dbReference type="FunFam" id="1.20.1280.50:FF:000084">
    <property type="entry name" value="EIN3-binding F-box protein 1"/>
    <property type="match status" value="1"/>
</dbReference>
<comment type="subcellular location">
    <subcellularLocation>
        <location evidence="1">Nucleus</location>
    </subcellularLocation>
</comment>
<dbReference type="Pfam" id="PF25372">
    <property type="entry name" value="DUF7885"/>
    <property type="match status" value="2"/>
</dbReference>
<comment type="pathway">
    <text evidence="2">Protein modification; protein ubiquitination.</text>
</comment>
<feature type="domain" description="F-box" evidence="6">
    <location>
        <begin position="71"/>
        <end position="112"/>
    </location>
</feature>
<dbReference type="GO" id="GO:0009873">
    <property type="term" value="P:ethylene-activated signaling pathway"/>
    <property type="evidence" value="ECO:0007669"/>
    <property type="project" value="UniProtKB-KW"/>
</dbReference>
<evidence type="ECO:0000256" key="4">
    <source>
        <dbReference type="ARBA" id="ARBA00022786"/>
    </source>
</evidence>
<accession>A0A371G7U4</accession>
<dbReference type="PANTHER" id="PTHR13318">
    <property type="entry name" value="PARTNER OF PAIRED, ISOFORM B-RELATED"/>
    <property type="match status" value="1"/>
</dbReference>
<evidence type="ECO:0000313" key="8">
    <source>
        <dbReference type="Proteomes" id="UP000257109"/>
    </source>
</evidence>
<comment type="caution">
    <text evidence="7">The sequence shown here is derived from an EMBL/GenBank/DDBJ whole genome shotgun (WGS) entry which is preliminary data.</text>
</comment>
<reference evidence="7" key="1">
    <citation type="submission" date="2018-05" db="EMBL/GenBank/DDBJ databases">
        <title>Draft genome of Mucuna pruriens seed.</title>
        <authorList>
            <person name="Nnadi N.E."/>
            <person name="Vos R."/>
            <person name="Hasami M.H."/>
            <person name="Devisetty U.K."/>
            <person name="Aguiy J.C."/>
        </authorList>
    </citation>
    <scope>NUCLEOTIDE SEQUENCE [LARGE SCALE GENOMIC DNA]</scope>
    <source>
        <strain evidence="7">JCA_2017</strain>
    </source>
</reference>
<dbReference type="GO" id="GO:0019005">
    <property type="term" value="C:SCF ubiquitin ligase complex"/>
    <property type="evidence" value="ECO:0007669"/>
    <property type="project" value="TreeGrafter"/>
</dbReference>
<keyword evidence="5" id="KW-0539">Nucleus</keyword>
<evidence type="ECO:0000256" key="3">
    <source>
        <dbReference type="ARBA" id="ARBA00022745"/>
    </source>
</evidence>
<evidence type="ECO:0000313" key="7">
    <source>
        <dbReference type="EMBL" id="RDX86626.1"/>
    </source>
</evidence>
<dbReference type="STRING" id="157652.A0A371G7U4"/>
<dbReference type="Proteomes" id="UP000257109">
    <property type="component" value="Unassembled WGS sequence"/>
</dbReference>
<dbReference type="SMART" id="SM00256">
    <property type="entry name" value="FBOX"/>
    <property type="match status" value="1"/>
</dbReference>
<dbReference type="FunFam" id="3.80.10.10:FF:000595">
    <property type="entry name" value="EIN3-binding F-box protein 1"/>
    <property type="match status" value="1"/>
</dbReference>
<gene>
    <name evidence="7" type="primary">EBF1</name>
    <name evidence="7" type="ORF">CR513_32021</name>
</gene>
<dbReference type="FunFam" id="3.80.10.10:FF:000473">
    <property type="entry name" value="EIN3-binding F-box protein 1"/>
    <property type="match status" value="1"/>
</dbReference>
<evidence type="ECO:0000259" key="6">
    <source>
        <dbReference type="SMART" id="SM00256"/>
    </source>
</evidence>
<name>A0A371G7U4_MUCPR</name>
<dbReference type="OrthoDB" id="550575at2759"/>
<dbReference type="Gene3D" id="3.80.10.10">
    <property type="entry name" value="Ribonuclease Inhibitor"/>
    <property type="match status" value="3"/>
</dbReference>
<dbReference type="GO" id="GO:0005634">
    <property type="term" value="C:nucleus"/>
    <property type="evidence" value="ECO:0007669"/>
    <property type="project" value="UniProtKB-SubCell"/>
</dbReference>
<dbReference type="GO" id="GO:0031146">
    <property type="term" value="P:SCF-dependent proteasomal ubiquitin-dependent protein catabolic process"/>
    <property type="evidence" value="ECO:0007669"/>
    <property type="project" value="TreeGrafter"/>
</dbReference>
<dbReference type="PANTHER" id="PTHR13318:SF105">
    <property type="entry name" value="F-BOX_LRR-REPEAT PROTEIN 3"/>
    <property type="match status" value="1"/>
</dbReference>
<dbReference type="InterPro" id="IPR032675">
    <property type="entry name" value="LRR_dom_sf"/>
</dbReference>
<dbReference type="EMBL" id="QJKJ01006462">
    <property type="protein sequence ID" value="RDX86626.1"/>
    <property type="molecule type" value="Genomic_DNA"/>
</dbReference>
<proteinExistence type="predicted"/>
<dbReference type="SUPFAM" id="SSF52047">
    <property type="entry name" value="RNI-like"/>
    <property type="match status" value="2"/>
</dbReference>
<evidence type="ECO:0000256" key="1">
    <source>
        <dbReference type="ARBA" id="ARBA00004123"/>
    </source>
</evidence>
<dbReference type="InterPro" id="IPR036047">
    <property type="entry name" value="F-box-like_dom_sf"/>
</dbReference>
<keyword evidence="4" id="KW-0833">Ubl conjugation pathway</keyword>
<dbReference type="AlphaFoldDB" id="A0A371G7U4"/>
<dbReference type="GO" id="GO:0010105">
    <property type="term" value="P:negative regulation of ethylene-activated signaling pathway"/>
    <property type="evidence" value="ECO:0007669"/>
    <property type="project" value="UniProtKB-ARBA"/>
</dbReference>
<evidence type="ECO:0000256" key="5">
    <source>
        <dbReference type="ARBA" id="ARBA00023242"/>
    </source>
</evidence>
<protein>
    <submittedName>
        <fullName evidence="7">EIN3-binding F-box protein 1</fullName>
    </submittedName>
</protein>
<dbReference type="InterPro" id="IPR001810">
    <property type="entry name" value="F-box_dom"/>
</dbReference>
<organism evidence="7 8">
    <name type="scientific">Mucuna pruriens</name>
    <name type="common">Velvet bean</name>
    <name type="synonym">Dolichos pruriens</name>
    <dbReference type="NCBI Taxonomy" id="157652"/>
    <lineage>
        <taxon>Eukaryota</taxon>
        <taxon>Viridiplantae</taxon>
        <taxon>Streptophyta</taxon>
        <taxon>Embryophyta</taxon>
        <taxon>Tracheophyta</taxon>
        <taxon>Spermatophyta</taxon>
        <taxon>Magnoliopsida</taxon>
        <taxon>eudicotyledons</taxon>
        <taxon>Gunneridae</taxon>
        <taxon>Pentapetalae</taxon>
        <taxon>rosids</taxon>
        <taxon>fabids</taxon>
        <taxon>Fabales</taxon>
        <taxon>Fabaceae</taxon>
        <taxon>Papilionoideae</taxon>
        <taxon>50 kb inversion clade</taxon>
        <taxon>NPAAA clade</taxon>
        <taxon>indigoferoid/millettioid clade</taxon>
        <taxon>Phaseoleae</taxon>
        <taxon>Mucuna</taxon>
    </lineage>
</organism>
<keyword evidence="8" id="KW-1185">Reference proteome</keyword>
<sequence length="688" mass="73898">MPTLVNYSGDDELYQGGSFCPNPIDLGRLWNIGSSVDVYYCTPNKRARINAPNIFEIHRREQDQKPAIEVLPNECLFEIFRRLSSGKERSSCACVSKQWLMLMSSMCKAEIYKSGKVIERSASASCDVEMTSVDEDQGIEDDGYLSRCLEGKKATDVRLAAIAVGTSARGGLGKLYIRGSNSICGVTNVGLSAVAHGCPSLRSFSLWNVSSIGDEGLSEIAKGCHMLEKLDICKVSSISNKSLIAIAKGCPNLTTLNIESCPKIGNEGLRAIARSCPKLQCISIKDCPLVGDHGVSSLLSSANNLSRVKLQDLNITDFSLAVIGHYGKGIVNLLLCGLQNVNERGFWVMGVAQGLQKLISLTVSSCRGVTDASIEAMGKGCINLKQMFLRRCCSVSDNGLVAFSKAARSLESLQLEECNSVTQFGIIGALSNFKTTLKSLTLLKCKGIKDIDVEVSMLSPCESLRHLSIHNCPGVGNASLAMVGKLCPQLQHVDLTGLYGVTDAGLLPLLENCEAGLVKVNLAGCWNLTDNIVSELSRLHGGTLELLNLEGCRKITDASLVAIADNCLLLNDLDVSKCAITDAGIAFLSSARQLTFQVLSLSNCSGVTNKSAPSLTKLGQTLVSSLYNELTGGDIRHTFRQMYLPIKGGLGGKMLVTTLLALLLEANSFLQWFPENTFTMSWLMVASG</sequence>